<keyword evidence="2" id="KW-0472">Membrane</keyword>
<feature type="transmembrane region" description="Helical" evidence="2">
    <location>
        <begin position="16"/>
        <end position="36"/>
    </location>
</feature>
<sequence length="231" mass="25222">MQPTGRRRELTGAQSFFALLAAVLLTFAAHNGYYAWRGWDDFDKWAVARPMSTKIDLSQPQQITLPFHQTCSISHGEGFYLDAPQLSDEDKQDLPTLFAGLDGSIEICDTAGNIVSSVEMHDEYVYYWDDQIMLAKLDPFEEGEYQATILIRSGATKLAGIDQTLLAAYQLCGLERLAVTMSAVIGGVSGVVGLLIAGGVWSSWRSIPRDSPPDNADSEKPSEPAAVSVND</sequence>
<dbReference type="OrthoDB" id="277446at2"/>
<keyword evidence="4" id="KW-1185">Reference proteome</keyword>
<dbReference type="RefSeq" id="WP_145246177.1">
    <property type="nucleotide sequence ID" value="NZ_CP036278.1"/>
</dbReference>
<evidence type="ECO:0000256" key="2">
    <source>
        <dbReference type="SAM" id="Phobius"/>
    </source>
</evidence>
<keyword evidence="2" id="KW-0812">Transmembrane</keyword>
<dbReference type="EMBL" id="CP036278">
    <property type="protein sequence ID" value="QDU55307.1"/>
    <property type="molecule type" value="Genomic_DNA"/>
</dbReference>
<feature type="region of interest" description="Disordered" evidence="1">
    <location>
        <begin position="207"/>
        <end position="231"/>
    </location>
</feature>
<dbReference type="KEGG" id="amuc:Pan181_14960"/>
<accession>A0A518AKR2</accession>
<keyword evidence="2" id="KW-1133">Transmembrane helix</keyword>
<proteinExistence type="predicted"/>
<reference evidence="3 4" key="1">
    <citation type="submission" date="2019-02" db="EMBL/GenBank/DDBJ databases">
        <title>Deep-cultivation of Planctomycetes and their phenomic and genomic characterization uncovers novel biology.</title>
        <authorList>
            <person name="Wiegand S."/>
            <person name="Jogler M."/>
            <person name="Boedeker C."/>
            <person name="Pinto D."/>
            <person name="Vollmers J."/>
            <person name="Rivas-Marin E."/>
            <person name="Kohn T."/>
            <person name="Peeters S.H."/>
            <person name="Heuer A."/>
            <person name="Rast P."/>
            <person name="Oberbeckmann S."/>
            <person name="Bunk B."/>
            <person name="Jeske O."/>
            <person name="Meyerdierks A."/>
            <person name="Storesund J.E."/>
            <person name="Kallscheuer N."/>
            <person name="Luecker S."/>
            <person name="Lage O.M."/>
            <person name="Pohl T."/>
            <person name="Merkel B.J."/>
            <person name="Hornburger P."/>
            <person name="Mueller R.-W."/>
            <person name="Bruemmer F."/>
            <person name="Labrenz M."/>
            <person name="Spormann A.M."/>
            <person name="Op den Camp H."/>
            <person name="Overmann J."/>
            <person name="Amann R."/>
            <person name="Jetten M.S.M."/>
            <person name="Mascher T."/>
            <person name="Medema M.H."/>
            <person name="Devos D.P."/>
            <person name="Kaster A.-K."/>
            <person name="Ovreas L."/>
            <person name="Rohde M."/>
            <person name="Galperin M.Y."/>
            <person name="Jogler C."/>
        </authorList>
    </citation>
    <scope>NUCLEOTIDE SEQUENCE [LARGE SCALE GENOMIC DNA]</scope>
    <source>
        <strain evidence="3 4">Pan181</strain>
    </source>
</reference>
<evidence type="ECO:0000313" key="3">
    <source>
        <dbReference type="EMBL" id="QDU55307.1"/>
    </source>
</evidence>
<evidence type="ECO:0000313" key="4">
    <source>
        <dbReference type="Proteomes" id="UP000315750"/>
    </source>
</evidence>
<dbReference type="Proteomes" id="UP000315750">
    <property type="component" value="Chromosome"/>
</dbReference>
<feature type="compositionally biased region" description="Basic and acidic residues" evidence="1">
    <location>
        <begin position="207"/>
        <end position="222"/>
    </location>
</feature>
<name>A0A518AKR2_9BACT</name>
<feature type="transmembrane region" description="Helical" evidence="2">
    <location>
        <begin position="177"/>
        <end position="201"/>
    </location>
</feature>
<protein>
    <submittedName>
        <fullName evidence="3">Uncharacterized protein</fullName>
    </submittedName>
</protein>
<dbReference type="AlphaFoldDB" id="A0A518AKR2"/>
<evidence type="ECO:0000256" key="1">
    <source>
        <dbReference type="SAM" id="MobiDB-lite"/>
    </source>
</evidence>
<gene>
    <name evidence="3" type="ORF">Pan181_14960</name>
</gene>
<organism evidence="3 4">
    <name type="scientific">Aeoliella mucimassa</name>
    <dbReference type="NCBI Taxonomy" id="2527972"/>
    <lineage>
        <taxon>Bacteria</taxon>
        <taxon>Pseudomonadati</taxon>
        <taxon>Planctomycetota</taxon>
        <taxon>Planctomycetia</taxon>
        <taxon>Pirellulales</taxon>
        <taxon>Lacipirellulaceae</taxon>
        <taxon>Aeoliella</taxon>
    </lineage>
</organism>